<gene>
    <name evidence="2" type="ORF">JZO85_16100</name>
</gene>
<dbReference type="RefSeq" id="WP_207109541.1">
    <property type="nucleotide sequence ID" value="NZ_JAFLVR010000039.1"/>
</dbReference>
<keyword evidence="1" id="KW-1133">Transmembrane helix</keyword>
<feature type="transmembrane region" description="Helical" evidence="1">
    <location>
        <begin position="60"/>
        <end position="83"/>
    </location>
</feature>
<keyword evidence="1" id="KW-0472">Membrane</keyword>
<keyword evidence="1" id="KW-0812">Transmembrane</keyword>
<accession>A0ABS3HK09</accession>
<dbReference type="EMBL" id="JAFLVR010000039">
    <property type="protein sequence ID" value="MBO0453781.1"/>
    <property type="molecule type" value="Genomic_DNA"/>
</dbReference>
<evidence type="ECO:0000313" key="2">
    <source>
        <dbReference type="EMBL" id="MBO0453781.1"/>
    </source>
</evidence>
<evidence type="ECO:0000256" key="1">
    <source>
        <dbReference type="SAM" id="Phobius"/>
    </source>
</evidence>
<protein>
    <submittedName>
        <fullName evidence="2">Uncharacterized protein</fullName>
    </submittedName>
</protein>
<sequence length="257" mass="29326">MILLGIISAGFIVLAIILILVRLILDLRFSAIQKEPDQSLLFRRKVHYLRKIEQAKDVRYLLVTCLTIGIALMIFIGSFVFLAEDYQKMKTKSTHLEDRMERMDQQQKRLVASIPLKNYPKEGIGLKDYSWEKLTAENKDSKLQKKMEAVISDMTVPYFGSTAPTVSLAVPKTISLELKGRMDDTASKETIKKNIDDFAKEAEVIAELTDIHVRMISSMGKDKKIIYSVNYSRDNNEERFTKKNVSEQNLKNDGGKG</sequence>
<dbReference type="Proteomes" id="UP000664495">
    <property type="component" value="Unassembled WGS sequence"/>
</dbReference>
<comment type="caution">
    <text evidence="2">The sequence shown here is derived from an EMBL/GenBank/DDBJ whole genome shotgun (WGS) entry which is preliminary data.</text>
</comment>
<keyword evidence="3" id="KW-1185">Reference proteome</keyword>
<reference evidence="2 3" key="1">
    <citation type="submission" date="2021-03" db="EMBL/GenBank/DDBJ databases">
        <title>Enterococcal diversity collection.</title>
        <authorList>
            <person name="Gilmore M.S."/>
            <person name="Schwartzman J."/>
            <person name="Van Tyne D."/>
            <person name="Martin M."/>
            <person name="Earl A.M."/>
            <person name="Manson A.L."/>
            <person name="Straub T."/>
            <person name="Salamzade R."/>
            <person name="Saavedra J."/>
            <person name="Lebreton F."/>
            <person name="Prichula J."/>
            <person name="Schaufler K."/>
            <person name="Gaca A."/>
            <person name="Sgardioli B."/>
            <person name="Wagenaar J."/>
            <person name="Strong T."/>
        </authorList>
    </citation>
    <scope>NUCLEOTIDE SEQUENCE [LARGE SCALE GENOMIC DNA]</scope>
    <source>
        <strain evidence="2 3">MJM16</strain>
    </source>
</reference>
<feature type="transmembrane region" description="Helical" evidence="1">
    <location>
        <begin position="6"/>
        <end position="25"/>
    </location>
</feature>
<name>A0ABS3HK09_9ENTE</name>
<proteinExistence type="predicted"/>
<evidence type="ECO:0000313" key="3">
    <source>
        <dbReference type="Proteomes" id="UP000664495"/>
    </source>
</evidence>
<organism evidence="2 3">
    <name type="scientific">Candidatus Enterococcus murrayae</name>
    <dbReference type="NCBI Taxonomy" id="2815321"/>
    <lineage>
        <taxon>Bacteria</taxon>
        <taxon>Bacillati</taxon>
        <taxon>Bacillota</taxon>
        <taxon>Bacilli</taxon>
        <taxon>Lactobacillales</taxon>
        <taxon>Enterococcaceae</taxon>
        <taxon>Enterococcus</taxon>
    </lineage>
</organism>